<organism evidence="2 3">
    <name type="scientific">Armillaria gallica</name>
    <name type="common">Bulbous honey fungus</name>
    <name type="synonym">Armillaria bulbosa</name>
    <dbReference type="NCBI Taxonomy" id="47427"/>
    <lineage>
        <taxon>Eukaryota</taxon>
        <taxon>Fungi</taxon>
        <taxon>Dikarya</taxon>
        <taxon>Basidiomycota</taxon>
        <taxon>Agaricomycotina</taxon>
        <taxon>Agaricomycetes</taxon>
        <taxon>Agaricomycetidae</taxon>
        <taxon>Agaricales</taxon>
        <taxon>Marasmiineae</taxon>
        <taxon>Physalacriaceae</taxon>
        <taxon>Armillaria</taxon>
    </lineage>
</organism>
<name>A0A2H3C932_ARMGA</name>
<keyword evidence="3" id="KW-1185">Reference proteome</keyword>
<evidence type="ECO:0000313" key="2">
    <source>
        <dbReference type="EMBL" id="PBK79591.1"/>
    </source>
</evidence>
<dbReference type="AlphaFoldDB" id="A0A2H3C932"/>
<dbReference type="EMBL" id="KZ293769">
    <property type="protein sequence ID" value="PBK79591.1"/>
    <property type="molecule type" value="Genomic_DNA"/>
</dbReference>
<sequence length="186" mass="21321">MVTVQDNWPLTPSIVDSSSVMDPSSSCPGSCRKPHACCTRPKNQWSAKDFPHHRPQRAGQSQVRDVNRIAGADRERHVWEQNPQPKKYWSQTSGPDKSEREQICVCAKGRLGYRRKEESESWPSYTDAVLLSLLENLRRESDDVVLSSLSMPYDEYKYLLYLAYPWLHEVEKTLESKPQGAPGVRT</sequence>
<dbReference type="OrthoDB" id="2961797at2759"/>
<dbReference type="InParanoid" id="A0A2H3C932"/>
<protein>
    <submittedName>
        <fullName evidence="2">Uncharacterized protein</fullName>
    </submittedName>
</protein>
<feature type="region of interest" description="Disordered" evidence="1">
    <location>
        <begin position="1"/>
        <end position="22"/>
    </location>
</feature>
<accession>A0A2H3C932</accession>
<feature type="compositionally biased region" description="Low complexity" evidence="1">
    <location>
        <begin position="12"/>
        <end position="22"/>
    </location>
</feature>
<proteinExistence type="predicted"/>
<evidence type="ECO:0000256" key="1">
    <source>
        <dbReference type="SAM" id="MobiDB-lite"/>
    </source>
</evidence>
<feature type="compositionally biased region" description="Polar residues" evidence="1">
    <location>
        <begin position="1"/>
        <end position="10"/>
    </location>
</feature>
<gene>
    <name evidence="2" type="ORF">ARMGADRAFT_119456</name>
</gene>
<evidence type="ECO:0000313" key="3">
    <source>
        <dbReference type="Proteomes" id="UP000217790"/>
    </source>
</evidence>
<dbReference type="Proteomes" id="UP000217790">
    <property type="component" value="Unassembled WGS sequence"/>
</dbReference>
<reference evidence="3" key="1">
    <citation type="journal article" date="2017" name="Nat. Ecol. Evol.">
        <title>Genome expansion and lineage-specific genetic innovations in the forest pathogenic fungi Armillaria.</title>
        <authorList>
            <person name="Sipos G."/>
            <person name="Prasanna A.N."/>
            <person name="Walter M.C."/>
            <person name="O'Connor E."/>
            <person name="Balint B."/>
            <person name="Krizsan K."/>
            <person name="Kiss B."/>
            <person name="Hess J."/>
            <person name="Varga T."/>
            <person name="Slot J."/>
            <person name="Riley R."/>
            <person name="Boka B."/>
            <person name="Rigling D."/>
            <person name="Barry K."/>
            <person name="Lee J."/>
            <person name="Mihaltcheva S."/>
            <person name="LaButti K."/>
            <person name="Lipzen A."/>
            <person name="Waldron R."/>
            <person name="Moloney N.M."/>
            <person name="Sperisen C."/>
            <person name="Kredics L."/>
            <person name="Vagvoelgyi C."/>
            <person name="Patrignani A."/>
            <person name="Fitzpatrick D."/>
            <person name="Nagy I."/>
            <person name="Doyle S."/>
            <person name="Anderson J.B."/>
            <person name="Grigoriev I.V."/>
            <person name="Gueldener U."/>
            <person name="Muensterkoetter M."/>
            <person name="Nagy L.G."/>
        </authorList>
    </citation>
    <scope>NUCLEOTIDE SEQUENCE [LARGE SCALE GENOMIC DNA]</scope>
    <source>
        <strain evidence="3">Ar21-2</strain>
    </source>
</reference>